<dbReference type="AlphaFoldDB" id="A0A4Y3R273"/>
<dbReference type="Proteomes" id="UP000319210">
    <property type="component" value="Unassembled WGS sequence"/>
</dbReference>
<reference evidence="1 2" key="1">
    <citation type="submission" date="2019-06" db="EMBL/GenBank/DDBJ databases">
        <title>Whole genome shotgun sequence of Streptomyces cacaoi subsp. cacaoi NBRC 12748.</title>
        <authorList>
            <person name="Hosoyama A."/>
            <person name="Uohara A."/>
            <person name="Ohji S."/>
            <person name="Ichikawa N."/>
        </authorList>
    </citation>
    <scope>NUCLEOTIDE SEQUENCE [LARGE SCALE GENOMIC DNA]</scope>
    <source>
        <strain evidence="1 2">NBRC 12748</strain>
    </source>
</reference>
<dbReference type="OrthoDB" id="4303187at2"/>
<protein>
    <submittedName>
        <fullName evidence="1">Uncharacterized protein</fullName>
    </submittedName>
</protein>
<sequence>MFDFAVVTGRSGEDWRRDARAVMILEGVDPRGWLQYNGAPSPDPSTWCDVTRPFLPPHLSSFDTDVFEVSRASAVQQIVVLQGEWFTVATIPDFAERKEALCAQAETVLSRFGPDAAFYTNSGAALDDPDVDFFTADTYYQCFSDFLFDCGVIAVSPDEVGVFWRFHVE</sequence>
<gene>
    <name evidence="1" type="ORF">SCA03_43770</name>
</gene>
<accession>A0A4Y3R273</accession>
<keyword evidence="2" id="KW-1185">Reference proteome</keyword>
<dbReference type="EMBL" id="BJMM01000024">
    <property type="protein sequence ID" value="GEB51826.1"/>
    <property type="molecule type" value="Genomic_DNA"/>
</dbReference>
<organism evidence="1 2">
    <name type="scientific">Streptomyces cacaoi</name>
    <dbReference type="NCBI Taxonomy" id="1898"/>
    <lineage>
        <taxon>Bacteria</taxon>
        <taxon>Bacillati</taxon>
        <taxon>Actinomycetota</taxon>
        <taxon>Actinomycetes</taxon>
        <taxon>Kitasatosporales</taxon>
        <taxon>Streptomycetaceae</taxon>
        <taxon>Streptomyces</taxon>
    </lineage>
</organism>
<name>A0A4Y3R273_STRCI</name>
<comment type="caution">
    <text evidence="1">The sequence shown here is derived from an EMBL/GenBank/DDBJ whole genome shotgun (WGS) entry which is preliminary data.</text>
</comment>
<proteinExistence type="predicted"/>
<dbReference type="RefSeq" id="WP_141275579.1">
    <property type="nucleotide sequence ID" value="NZ_BJMM01000024.1"/>
</dbReference>
<evidence type="ECO:0000313" key="1">
    <source>
        <dbReference type="EMBL" id="GEB51826.1"/>
    </source>
</evidence>
<evidence type="ECO:0000313" key="2">
    <source>
        <dbReference type="Proteomes" id="UP000319210"/>
    </source>
</evidence>